<dbReference type="RefSeq" id="WP_396678403.1">
    <property type="nucleotide sequence ID" value="NZ_JBIRPU010000005.1"/>
</dbReference>
<dbReference type="InterPro" id="IPR000873">
    <property type="entry name" value="AMP-dep_synth/lig_dom"/>
</dbReference>
<dbReference type="InterPro" id="IPR025110">
    <property type="entry name" value="AMP-bd_C"/>
</dbReference>
<dbReference type="SUPFAM" id="SSF53474">
    <property type="entry name" value="alpha/beta-Hydrolases"/>
    <property type="match status" value="1"/>
</dbReference>
<dbReference type="Pfam" id="PF00975">
    <property type="entry name" value="Thioesterase"/>
    <property type="match status" value="1"/>
</dbReference>
<dbReference type="Gene3D" id="3.40.50.1820">
    <property type="entry name" value="alpha/beta hydrolase"/>
    <property type="match status" value="1"/>
</dbReference>
<keyword evidence="3" id="KW-0597">Phosphoprotein</keyword>
<evidence type="ECO:0000256" key="3">
    <source>
        <dbReference type="ARBA" id="ARBA00022553"/>
    </source>
</evidence>
<dbReference type="InterPro" id="IPR020845">
    <property type="entry name" value="AMP-binding_CS"/>
</dbReference>
<dbReference type="CDD" id="cd19531">
    <property type="entry name" value="LCL_NRPS-like"/>
    <property type="match status" value="1"/>
</dbReference>
<comment type="caution">
    <text evidence="6">The sequence shown here is derived from an EMBL/GenBank/DDBJ whole genome shotgun (WGS) entry which is preliminary data.</text>
</comment>
<protein>
    <submittedName>
        <fullName evidence="6">Amino acid adenylation domain-containing protein</fullName>
    </submittedName>
</protein>
<dbReference type="Gene3D" id="3.30.300.30">
    <property type="match status" value="1"/>
</dbReference>
<dbReference type="InterPro" id="IPR020802">
    <property type="entry name" value="TesA-like"/>
</dbReference>
<dbReference type="PROSITE" id="PS00455">
    <property type="entry name" value="AMP_BINDING"/>
    <property type="match status" value="1"/>
</dbReference>
<evidence type="ECO:0000313" key="6">
    <source>
        <dbReference type="EMBL" id="MFI0793193.1"/>
    </source>
</evidence>
<dbReference type="Pfam" id="PF00550">
    <property type="entry name" value="PP-binding"/>
    <property type="match status" value="1"/>
</dbReference>
<dbReference type="NCBIfam" id="TIGR01733">
    <property type="entry name" value="AA-adenyl-dom"/>
    <property type="match status" value="1"/>
</dbReference>
<dbReference type="InterPro" id="IPR029058">
    <property type="entry name" value="AB_hydrolase_fold"/>
</dbReference>
<dbReference type="InterPro" id="IPR036736">
    <property type="entry name" value="ACP-like_sf"/>
</dbReference>
<feature type="domain" description="Carrier" evidence="5">
    <location>
        <begin position="991"/>
        <end position="1062"/>
    </location>
</feature>
<dbReference type="Gene3D" id="2.30.38.10">
    <property type="entry name" value="Luciferase, Domain 3"/>
    <property type="match status" value="1"/>
</dbReference>
<dbReference type="InterPro" id="IPR009081">
    <property type="entry name" value="PP-bd_ACP"/>
</dbReference>
<comment type="cofactor">
    <cofactor evidence="1">
        <name>pantetheine 4'-phosphate</name>
        <dbReference type="ChEBI" id="CHEBI:47942"/>
    </cofactor>
</comment>
<dbReference type="Gene3D" id="3.30.559.10">
    <property type="entry name" value="Chloramphenicol acetyltransferase-like domain"/>
    <property type="match status" value="1"/>
</dbReference>
<evidence type="ECO:0000256" key="1">
    <source>
        <dbReference type="ARBA" id="ARBA00001957"/>
    </source>
</evidence>
<name>A0ABW7SMK4_9ACTN</name>
<dbReference type="Pfam" id="PF13193">
    <property type="entry name" value="AMP-binding_C"/>
    <property type="match status" value="1"/>
</dbReference>
<dbReference type="Gene3D" id="3.30.559.30">
    <property type="entry name" value="Nonribosomal peptide synthetase, condensation domain"/>
    <property type="match status" value="1"/>
</dbReference>
<dbReference type="SMART" id="SM00824">
    <property type="entry name" value="PKS_TE"/>
    <property type="match status" value="1"/>
</dbReference>
<dbReference type="PROSITE" id="PS50075">
    <property type="entry name" value="CARRIER"/>
    <property type="match status" value="1"/>
</dbReference>
<sequence>MTEVYEPTRQPARPGTEPDGCRRAPTSFAQGRLWLLSQIEGERSAYNVLVPLRFRGDLDVAALTDAVSALVARHEVLRTVYRAEAGEPVQVVRPADPVPVPVTDLSGLDDSDREEALDAAFEDAETRPFDLADGPVLRARLLRVAADEHILLLSVHHIAIDAPSTQVLYRDLAALYRAGATGAPADLPPLPTQYADHAVRERAAMAGPLRERQLGYWRDRLRDLPALDLPTDRPGPAAASAEGGFLRAAVEPDLLDRVRALAESCDATLLDAVVAGVGLLMRRYSGQDDIALGTVHSPRDRADLADLIGFFPNTVVLRADLTGTPSFTDLLRRAATTTRDAFAHSDLPFDVLVQELAPAREGGQAPFFRVYVNLDDITDGLPEFTGLTAEAIQPEFTSARFDLGFVLRCGGAEPEVDSVYRSDLFDDDTVARMLDHLVRLWRAAVAEPDRPVAELTMLTEAEVDDAVWRWNDTATDLPTDRCLHQMFEERADRQPDRAALVCGDATVSYGELERRANRLAHRLVAAGVGPDTLVGICLRRSPAQPVAVLAVLKAGAAFVPLDPDYPAQRLEFMCRDAGLWGVVTEVDLADRLDAADLDVARLVDVHDDAGDWPQTRPEVGVTPDNLAYVIYTSGSTGDPKGIALRHRGAVNNFTDFNTRFAVGPGDALLAVSSPSFDMSVYDLLGTVGAGGTTVLPTPEEIRQPAAWARLVRDHRVTVWHSAPALLDLLLEHLERHGEAVPTVRLALLGGDWIPVGQPARLRAVAPQARFIALGGATEASMDSIIYEVDEVDPAWTSIPYGRPMANQRAYVLDRSGHPQPVGVPGELHLAGAGLARGYLDRPELTAEKFVERDLPGGRRERLYRTGDLARYRRDGVIELLGRMDFQVKIHGLRIEAGEIESALRGFPEVTEAVVVARGTPGHTTLAAFLTAAGPVDTERLRAALGEKLPAHMVPAVLVVLDTFPTTPNGKVDRKALAAQEVGGSGAGTGEAPRDECERRIAGVWRDVLGVDEVTIDDSFFALGGDSFAAVRTMVALDNPVPVVELFKNPTIRGLADRIRAGGGGTELLHELTPPGRDATTTVVCLPYGGGNAIAYRPLAEALPGRFRLLALNQPGYDTGGDPADFLDFDEVVRRCVGEVTDRVDGPVVVYGHCAGTVMATAVARGLETAGADLRGLYLAASLPADDPDAALAAERVTSDEEWAGYLTRLGGFSGALDWAAVEHMMTAGRHDHVGAMEHLRRCRVAPPTPVRAHTVAVFGDADPATENFTERHRDWCRLVSDVSVEVIPGGEHYFVRDRAPEIAALIDRDHPATGRTEEA</sequence>
<evidence type="ECO:0000256" key="2">
    <source>
        <dbReference type="ARBA" id="ARBA00022450"/>
    </source>
</evidence>
<reference evidence="6 7" key="1">
    <citation type="submission" date="2024-10" db="EMBL/GenBank/DDBJ databases">
        <title>The Natural Products Discovery Center: Release of the First 8490 Sequenced Strains for Exploring Actinobacteria Biosynthetic Diversity.</title>
        <authorList>
            <person name="Kalkreuter E."/>
            <person name="Kautsar S.A."/>
            <person name="Yang D."/>
            <person name="Bader C.D."/>
            <person name="Teijaro C.N."/>
            <person name="Fluegel L."/>
            <person name="Davis C.M."/>
            <person name="Simpson J.R."/>
            <person name="Lauterbach L."/>
            <person name="Steele A.D."/>
            <person name="Gui C."/>
            <person name="Meng S."/>
            <person name="Li G."/>
            <person name="Viehrig K."/>
            <person name="Ye F."/>
            <person name="Su P."/>
            <person name="Kiefer A.F."/>
            <person name="Nichols A."/>
            <person name="Cepeda A.J."/>
            <person name="Yan W."/>
            <person name="Fan B."/>
            <person name="Jiang Y."/>
            <person name="Adhikari A."/>
            <person name="Zheng C.-J."/>
            <person name="Schuster L."/>
            <person name="Cowan T.M."/>
            <person name="Smanski M.J."/>
            <person name="Chevrette M.G."/>
            <person name="De Carvalho L.P.S."/>
            <person name="Shen B."/>
        </authorList>
    </citation>
    <scope>NUCLEOTIDE SEQUENCE [LARGE SCALE GENOMIC DNA]</scope>
    <source>
        <strain evidence="6 7">NPDC021253</strain>
    </source>
</reference>
<dbReference type="Pfam" id="PF00501">
    <property type="entry name" value="AMP-binding"/>
    <property type="match status" value="1"/>
</dbReference>
<dbReference type="Proteomes" id="UP001611075">
    <property type="component" value="Unassembled WGS sequence"/>
</dbReference>
<dbReference type="PANTHER" id="PTHR45527">
    <property type="entry name" value="NONRIBOSOMAL PEPTIDE SYNTHETASE"/>
    <property type="match status" value="1"/>
</dbReference>
<dbReference type="EMBL" id="JBIRPU010000005">
    <property type="protein sequence ID" value="MFI0793193.1"/>
    <property type="molecule type" value="Genomic_DNA"/>
</dbReference>
<dbReference type="SUPFAM" id="SSF56801">
    <property type="entry name" value="Acetyl-CoA synthetase-like"/>
    <property type="match status" value="1"/>
</dbReference>
<dbReference type="InterPro" id="IPR045851">
    <property type="entry name" value="AMP-bd_C_sf"/>
</dbReference>
<feature type="region of interest" description="Disordered" evidence="4">
    <location>
        <begin position="1"/>
        <end position="24"/>
    </location>
</feature>
<organism evidence="6 7">
    <name type="scientific">Micromonospora rubida</name>
    <dbReference type="NCBI Taxonomy" id="2697657"/>
    <lineage>
        <taxon>Bacteria</taxon>
        <taxon>Bacillati</taxon>
        <taxon>Actinomycetota</taxon>
        <taxon>Actinomycetes</taxon>
        <taxon>Micromonosporales</taxon>
        <taxon>Micromonosporaceae</taxon>
        <taxon>Micromonospora</taxon>
    </lineage>
</organism>
<evidence type="ECO:0000256" key="4">
    <source>
        <dbReference type="SAM" id="MobiDB-lite"/>
    </source>
</evidence>
<dbReference type="InterPro" id="IPR001242">
    <property type="entry name" value="Condensation_dom"/>
</dbReference>
<dbReference type="Gene3D" id="1.10.1200.10">
    <property type="entry name" value="ACP-like"/>
    <property type="match status" value="1"/>
</dbReference>
<dbReference type="InterPro" id="IPR020806">
    <property type="entry name" value="PKS_PP-bd"/>
</dbReference>
<evidence type="ECO:0000259" key="5">
    <source>
        <dbReference type="PROSITE" id="PS50075"/>
    </source>
</evidence>
<gene>
    <name evidence="6" type="ORF">ACH4OY_10900</name>
</gene>
<keyword evidence="7" id="KW-1185">Reference proteome</keyword>
<evidence type="ECO:0000313" key="7">
    <source>
        <dbReference type="Proteomes" id="UP001611075"/>
    </source>
</evidence>
<dbReference type="PANTHER" id="PTHR45527:SF1">
    <property type="entry name" value="FATTY ACID SYNTHASE"/>
    <property type="match status" value="1"/>
</dbReference>
<dbReference type="Gene3D" id="3.40.50.980">
    <property type="match status" value="2"/>
</dbReference>
<proteinExistence type="predicted"/>
<dbReference type="SMART" id="SM00823">
    <property type="entry name" value="PKS_PP"/>
    <property type="match status" value="1"/>
</dbReference>
<dbReference type="SUPFAM" id="SSF52777">
    <property type="entry name" value="CoA-dependent acyltransferases"/>
    <property type="match status" value="2"/>
</dbReference>
<dbReference type="Pfam" id="PF00668">
    <property type="entry name" value="Condensation"/>
    <property type="match status" value="1"/>
</dbReference>
<dbReference type="InterPro" id="IPR023213">
    <property type="entry name" value="CAT-like_dom_sf"/>
</dbReference>
<dbReference type="InterPro" id="IPR001031">
    <property type="entry name" value="Thioesterase"/>
</dbReference>
<accession>A0ABW7SMK4</accession>
<keyword evidence="2" id="KW-0596">Phosphopantetheine</keyword>
<dbReference type="InterPro" id="IPR010071">
    <property type="entry name" value="AA_adenyl_dom"/>
</dbReference>